<reference evidence="1 2" key="1">
    <citation type="submission" date="2023-03" db="EMBL/GenBank/DDBJ databases">
        <title>Genome insight into feeding habits of ladybird beetles.</title>
        <authorList>
            <person name="Li H.-S."/>
            <person name="Huang Y.-H."/>
            <person name="Pang H."/>
        </authorList>
    </citation>
    <scope>NUCLEOTIDE SEQUENCE [LARGE SCALE GENOMIC DNA]</scope>
    <source>
        <strain evidence="1">SYSU_2023b</strain>
        <tissue evidence="1">Whole body</tissue>
    </source>
</reference>
<dbReference type="Proteomes" id="UP001431783">
    <property type="component" value="Unassembled WGS sequence"/>
</dbReference>
<protein>
    <submittedName>
        <fullName evidence="1">Uncharacterized protein</fullName>
    </submittedName>
</protein>
<comment type="caution">
    <text evidence="1">The sequence shown here is derived from an EMBL/GenBank/DDBJ whole genome shotgun (WGS) entry which is preliminary data.</text>
</comment>
<name>A0AAW1UTB5_9CUCU</name>
<dbReference type="AlphaFoldDB" id="A0AAW1UTB5"/>
<organism evidence="1 2">
    <name type="scientific">Henosepilachna vigintioctopunctata</name>
    <dbReference type="NCBI Taxonomy" id="420089"/>
    <lineage>
        <taxon>Eukaryota</taxon>
        <taxon>Metazoa</taxon>
        <taxon>Ecdysozoa</taxon>
        <taxon>Arthropoda</taxon>
        <taxon>Hexapoda</taxon>
        <taxon>Insecta</taxon>
        <taxon>Pterygota</taxon>
        <taxon>Neoptera</taxon>
        <taxon>Endopterygota</taxon>
        <taxon>Coleoptera</taxon>
        <taxon>Polyphaga</taxon>
        <taxon>Cucujiformia</taxon>
        <taxon>Coccinelloidea</taxon>
        <taxon>Coccinellidae</taxon>
        <taxon>Epilachninae</taxon>
        <taxon>Epilachnini</taxon>
        <taxon>Henosepilachna</taxon>
    </lineage>
</organism>
<sequence>MEELFGGKKIDNVLPVVGEEGPTITQEEVESAIHRLKNNKVPGPDRVHGEVLKLLDPEQIKLLTKLFNKGRTGIGEVEFTSWALDCAGNLTCKVDHTY</sequence>
<evidence type="ECO:0000313" key="1">
    <source>
        <dbReference type="EMBL" id="KAK9885715.1"/>
    </source>
</evidence>
<accession>A0AAW1UTB5</accession>
<gene>
    <name evidence="1" type="ORF">WA026_012482</name>
</gene>
<evidence type="ECO:0000313" key="2">
    <source>
        <dbReference type="Proteomes" id="UP001431783"/>
    </source>
</evidence>
<proteinExistence type="predicted"/>
<dbReference type="EMBL" id="JARQZJ010000096">
    <property type="protein sequence ID" value="KAK9885715.1"/>
    <property type="molecule type" value="Genomic_DNA"/>
</dbReference>
<keyword evidence="2" id="KW-1185">Reference proteome</keyword>